<organism evidence="2 3">
    <name type="scientific">Thiohalorhabdus methylotrophus</name>
    <dbReference type="NCBI Taxonomy" id="3242694"/>
    <lineage>
        <taxon>Bacteria</taxon>
        <taxon>Pseudomonadati</taxon>
        <taxon>Pseudomonadota</taxon>
        <taxon>Gammaproteobacteria</taxon>
        <taxon>Thiohalorhabdales</taxon>
        <taxon>Thiohalorhabdaceae</taxon>
        <taxon>Thiohalorhabdus</taxon>
    </lineage>
</organism>
<dbReference type="InterPro" id="IPR045584">
    <property type="entry name" value="Pilin-like"/>
</dbReference>
<dbReference type="SUPFAM" id="SSF54523">
    <property type="entry name" value="Pili subunits"/>
    <property type="match status" value="1"/>
</dbReference>
<accession>A0ABV4TYA1</accession>
<comment type="caution">
    <text evidence="2">The sequence shown here is derived from an EMBL/GenBank/DDBJ whole genome shotgun (WGS) entry which is preliminary data.</text>
</comment>
<evidence type="ECO:0000313" key="2">
    <source>
        <dbReference type="EMBL" id="MFA9462297.1"/>
    </source>
</evidence>
<keyword evidence="3" id="KW-1185">Reference proteome</keyword>
<proteinExistence type="predicted"/>
<dbReference type="RefSeq" id="WP_373657087.1">
    <property type="nucleotide sequence ID" value="NZ_JBGUAW010000012.1"/>
</dbReference>
<dbReference type="Pfam" id="PF07963">
    <property type="entry name" value="N_methyl"/>
    <property type="match status" value="1"/>
</dbReference>
<dbReference type="PANTHER" id="PTHR30093">
    <property type="entry name" value="GENERAL SECRETION PATHWAY PROTEIN G"/>
    <property type="match status" value="1"/>
</dbReference>
<reference evidence="2 3" key="1">
    <citation type="submission" date="2024-08" db="EMBL/GenBank/DDBJ databases">
        <title>Whole-genome sequencing of halo(alkali)philic microorganisms from hypersaline lakes.</title>
        <authorList>
            <person name="Sorokin D.Y."/>
            <person name="Merkel A.Y."/>
            <person name="Messina E."/>
            <person name="Yakimov M."/>
        </authorList>
    </citation>
    <scope>NUCLEOTIDE SEQUENCE [LARGE SCALE GENOMIC DNA]</scope>
    <source>
        <strain evidence="2 3">Cl-TMA</strain>
    </source>
</reference>
<keyword evidence="1" id="KW-0812">Transmembrane</keyword>
<dbReference type="PROSITE" id="PS00409">
    <property type="entry name" value="PROKAR_NTER_METHYL"/>
    <property type="match status" value="1"/>
</dbReference>
<protein>
    <submittedName>
        <fullName evidence="2">Prepilin-type N-terminal cleavage/methylation domain-containing protein</fullName>
    </submittedName>
</protein>
<sequence length="199" mass="20965">MADHLSCVRPPSPRGFTLIELVVVIVIVGILAAIALPRFLGMQNEARIAATKGNLGAIRGGIALAHGKIIANGNNTGATGTNPDWPTAAELRANELDRPGYPKLDGLRIYQSSASGGATQLPPVQLPDMANAGSRPDELVVRSANDARQRVGQTGGNASRWAYYPGDNANSNLEAVFYVLDGRGIRANQDGDGQTPNLW</sequence>
<dbReference type="InterPro" id="IPR012902">
    <property type="entry name" value="N_methyl_site"/>
</dbReference>
<dbReference type="NCBIfam" id="TIGR02532">
    <property type="entry name" value="IV_pilin_GFxxxE"/>
    <property type="match status" value="1"/>
</dbReference>
<feature type="transmembrane region" description="Helical" evidence="1">
    <location>
        <begin position="15"/>
        <end position="36"/>
    </location>
</feature>
<dbReference type="Gene3D" id="3.30.700.10">
    <property type="entry name" value="Glycoprotein, Type 4 Pilin"/>
    <property type="match status" value="1"/>
</dbReference>
<dbReference type="EMBL" id="JBGUAW010000012">
    <property type="protein sequence ID" value="MFA9462297.1"/>
    <property type="molecule type" value="Genomic_DNA"/>
</dbReference>
<evidence type="ECO:0000256" key="1">
    <source>
        <dbReference type="SAM" id="Phobius"/>
    </source>
</evidence>
<gene>
    <name evidence="2" type="ORF">ACERLL_15895</name>
</gene>
<dbReference type="Proteomes" id="UP001575181">
    <property type="component" value="Unassembled WGS sequence"/>
</dbReference>
<keyword evidence="1" id="KW-1133">Transmembrane helix</keyword>
<evidence type="ECO:0000313" key="3">
    <source>
        <dbReference type="Proteomes" id="UP001575181"/>
    </source>
</evidence>
<keyword evidence="1" id="KW-0472">Membrane</keyword>
<name>A0ABV4TYA1_9GAMM</name>
<dbReference type="PANTHER" id="PTHR30093:SF46">
    <property type="entry name" value="MSHA MINOR PILIN PROTEIN MSHB"/>
    <property type="match status" value="1"/>
</dbReference>